<evidence type="ECO:0000256" key="3">
    <source>
        <dbReference type="ARBA" id="ARBA00023002"/>
    </source>
</evidence>
<gene>
    <name evidence="5" type="ORF">ANIA_08521</name>
</gene>
<evidence type="ECO:0000256" key="2">
    <source>
        <dbReference type="ARBA" id="ARBA00022827"/>
    </source>
</evidence>
<dbReference type="EMBL" id="BN001305">
    <property type="protein sequence ID" value="CBF80720.1"/>
    <property type="molecule type" value="Genomic_DNA"/>
</dbReference>
<sequence length="469" mass="51569">MNLKIPVETKYETPSDLRMNGRRVHVFDVEFSNVVRGWSVARISRLSNRAADIAPLLSIKAMLAGNNNSLHARPQFIREYNVLITEGGAIGVSANGLRLFDRLGVYESLSKRGSSRSDFAVHSLSGGRLGGLDDFAARARAEMGYGYMRIKRADVVDVLLEAVRKAGIPVHFGRKITGIDDTSAGEGADVGVRFEDGSSDSADMLMGCDGIHSAVRRLYVDRDLKLEYSGLSGLFSIIPTAQLPSFVTDQLTGLNVTLTEKGMFMAAPCTAAMDEVYWGFQREIPVPDPQDDRDGWEVRGRQEVDGFKGNLHEILASGRGDWTDALRQLVDATDVMKFYPIYRLPLGGTWSRGRCLLLGDAAHATQPHAGQGVSLAVEDVFLVSRLLADPSRSVEEAFTLFQQIRRPRVAEIHETAAQNAGARKETGPITQWLRENALRIALSTRLGLGIGQQLLGQRYTIYDVDTEQI</sequence>
<evidence type="ECO:0000313" key="6">
    <source>
        <dbReference type="Proteomes" id="UP000000560"/>
    </source>
</evidence>
<dbReference type="Pfam" id="PF01494">
    <property type="entry name" value="FAD_binding_3"/>
    <property type="match status" value="2"/>
</dbReference>
<dbReference type="SUPFAM" id="SSF51905">
    <property type="entry name" value="FAD/NAD(P)-binding domain"/>
    <property type="match status" value="1"/>
</dbReference>
<keyword evidence="1" id="KW-0285">Flavoprotein</keyword>
<dbReference type="OrthoDB" id="16820at2759"/>
<dbReference type="PRINTS" id="PR00420">
    <property type="entry name" value="RNGMNOXGNASE"/>
</dbReference>
<reference evidence="6" key="2">
    <citation type="journal article" date="2009" name="Fungal Genet. Biol.">
        <title>The 2008 update of the Aspergillus nidulans genome annotation: a community effort.</title>
        <authorList>
            <person name="Wortman J.R."/>
            <person name="Gilsenan J.M."/>
            <person name="Joardar V."/>
            <person name="Deegan J."/>
            <person name="Clutterbuck J."/>
            <person name="Andersen M.R."/>
            <person name="Archer D."/>
            <person name="Bencina M."/>
            <person name="Braus G."/>
            <person name="Coutinho P."/>
            <person name="von Dohren H."/>
            <person name="Doonan J."/>
            <person name="Driessen A.J."/>
            <person name="Durek P."/>
            <person name="Espeso E."/>
            <person name="Fekete E."/>
            <person name="Flipphi M."/>
            <person name="Estrada C.G."/>
            <person name="Geysens S."/>
            <person name="Goldman G."/>
            <person name="de Groot P.W."/>
            <person name="Hansen K."/>
            <person name="Harris S.D."/>
            <person name="Heinekamp T."/>
            <person name="Helmstaedt K."/>
            <person name="Henrissat B."/>
            <person name="Hofmann G."/>
            <person name="Homan T."/>
            <person name="Horio T."/>
            <person name="Horiuchi H."/>
            <person name="James S."/>
            <person name="Jones M."/>
            <person name="Karaffa L."/>
            <person name="Karanyi Z."/>
            <person name="Kato M."/>
            <person name="Keller N."/>
            <person name="Kelly D.E."/>
            <person name="Kiel J.A."/>
            <person name="Kim J.M."/>
            <person name="van der Klei I.J."/>
            <person name="Klis F.M."/>
            <person name="Kovalchuk A."/>
            <person name="Krasevec N."/>
            <person name="Kubicek C.P."/>
            <person name="Liu B."/>
            <person name="Maccabe A."/>
            <person name="Meyer V."/>
            <person name="Mirabito P."/>
            <person name="Miskei M."/>
            <person name="Mos M."/>
            <person name="Mullins J."/>
            <person name="Nelson D.R."/>
            <person name="Nielsen J."/>
            <person name="Oakley B.R."/>
            <person name="Osmani S.A."/>
            <person name="Pakula T."/>
            <person name="Paszewski A."/>
            <person name="Paulsen I."/>
            <person name="Pilsyk S."/>
            <person name="Pocsi I."/>
            <person name="Punt P.J."/>
            <person name="Ram A.F."/>
            <person name="Ren Q."/>
            <person name="Robellet X."/>
            <person name="Robson G."/>
            <person name="Seiboth B."/>
            <person name="van Solingen P."/>
            <person name="Specht T."/>
            <person name="Sun J."/>
            <person name="Taheri-Talesh N."/>
            <person name="Takeshita N."/>
            <person name="Ussery D."/>
            <person name="vanKuyk P.A."/>
            <person name="Visser H."/>
            <person name="van de Vondervoort P.J."/>
            <person name="de Vries R.P."/>
            <person name="Walton J."/>
            <person name="Xiang X."/>
            <person name="Xiong Y."/>
            <person name="Zeng A.P."/>
            <person name="Brandt B.W."/>
            <person name="Cornell M.J."/>
            <person name="van den Hondel C.A."/>
            <person name="Visser J."/>
            <person name="Oliver S.G."/>
            <person name="Turner G."/>
        </authorList>
    </citation>
    <scope>GENOME REANNOTATION</scope>
    <source>
        <strain evidence="6">FGSC A4 / ATCC 38163 / CBS 112.46 / NRRL 194 / M139</strain>
    </source>
</reference>
<keyword evidence="6" id="KW-1185">Reference proteome</keyword>
<dbReference type="RefSeq" id="XP_681790.1">
    <property type="nucleotide sequence ID" value="XM_676698.1"/>
</dbReference>
<organism evidence="5 6">
    <name type="scientific">Emericella nidulans (strain FGSC A4 / ATCC 38163 / CBS 112.46 / NRRL 194 / M139)</name>
    <name type="common">Aspergillus nidulans</name>
    <dbReference type="NCBI Taxonomy" id="227321"/>
    <lineage>
        <taxon>Eukaryota</taxon>
        <taxon>Fungi</taxon>
        <taxon>Dikarya</taxon>
        <taxon>Ascomycota</taxon>
        <taxon>Pezizomycotina</taxon>
        <taxon>Eurotiomycetes</taxon>
        <taxon>Eurotiomycetidae</taxon>
        <taxon>Eurotiales</taxon>
        <taxon>Aspergillaceae</taxon>
        <taxon>Aspergillus</taxon>
        <taxon>Aspergillus subgen. Nidulantes</taxon>
    </lineage>
</organism>
<dbReference type="GO" id="GO:0016491">
    <property type="term" value="F:oxidoreductase activity"/>
    <property type="evidence" value="ECO:0007669"/>
    <property type="project" value="UniProtKB-KW"/>
</dbReference>
<name>Q5AT59_EMENI</name>
<dbReference type="InterPro" id="IPR051104">
    <property type="entry name" value="FAD_monoxygenase"/>
</dbReference>
<dbReference type="GeneID" id="2868672"/>
<proteinExistence type="predicted"/>
<dbReference type="PANTHER" id="PTHR46720:SF1">
    <property type="entry name" value="HYDROXYLASE, PUTATIVE (AFU_ORTHOLOGUE AFUA_8G06050)-RELATED"/>
    <property type="match status" value="1"/>
</dbReference>
<dbReference type="KEGG" id="ani:ANIA_08521"/>
<dbReference type="PANTHER" id="PTHR46720">
    <property type="entry name" value="HYDROXYLASE, PUTATIVE (AFU_ORTHOLOGUE AFUA_3G01460)-RELATED"/>
    <property type="match status" value="1"/>
</dbReference>
<dbReference type="Gene3D" id="3.50.50.60">
    <property type="entry name" value="FAD/NAD(P)-binding domain"/>
    <property type="match status" value="1"/>
</dbReference>
<dbReference type="InParanoid" id="Q5AT59"/>
<dbReference type="OMA" id="GWCSWQG"/>
<accession>C8VEN7</accession>
<dbReference type="STRING" id="227321.Q5AT59"/>
<keyword evidence="3" id="KW-0560">Oxidoreductase</keyword>
<reference evidence="6" key="1">
    <citation type="journal article" date="2005" name="Nature">
        <title>Sequencing of Aspergillus nidulans and comparative analysis with A. fumigatus and A. oryzae.</title>
        <authorList>
            <person name="Galagan J.E."/>
            <person name="Calvo S.E."/>
            <person name="Cuomo C."/>
            <person name="Ma L.J."/>
            <person name="Wortman J.R."/>
            <person name="Batzoglou S."/>
            <person name="Lee S.I."/>
            <person name="Basturkmen M."/>
            <person name="Spevak C.C."/>
            <person name="Clutterbuck J."/>
            <person name="Kapitonov V."/>
            <person name="Jurka J."/>
            <person name="Scazzocchio C."/>
            <person name="Farman M."/>
            <person name="Butler J."/>
            <person name="Purcell S."/>
            <person name="Harris S."/>
            <person name="Braus G.H."/>
            <person name="Draht O."/>
            <person name="Busch S."/>
            <person name="D'Enfert C."/>
            <person name="Bouchier C."/>
            <person name="Goldman G.H."/>
            <person name="Bell-Pedersen D."/>
            <person name="Griffiths-Jones S."/>
            <person name="Doonan J.H."/>
            <person name="Yu J."/>
            <person name="Vienken K."/>
            <person name="Pain A."/>
            <person name="Freitag M."/>
            <person name="Selker E.U."/>
            <person name="Archer D.B."/>
            <person name="Penalva M.A."/>
            <person name="Oakley B.R."/>
            <person name="Momany M."/>
            <person name="Tanaka T."/>
            <person name="Kumagai T."/>
            <person name="Asai K."/>
            <person name="Machida M."/>
            <person name="Nierman W.C."/>
            <person name="Denning D.W."/>
            <person name="Caddick M."/>
            <person name="Hynes M."/>
            <person name="Paoletti M."/>
            <person name="Fischer R."/>
            <person name="Miller B."/>
            <person name="Dyer P."/>
            <person name="Sachs M.S."/>
            <person name="Osmani S.A."/>
            <person name="Birren B.W."/>
        </authorList>
    </citation>
    <scope>NUCLEOTIDE SEQUENCE [LARGE SCALE GENOMIC DNA]</scope>
    <source>
        <strain evidence="6">FGSC A4 / ATCC 38163 / CBS 112.46 / NRRL 194 / M139</strain>
    </source>
</reference>
<evidence type="ECO:0000313" key="5">
    <source>
        <dbReference type="EMBL" id="CBF80720.1"/>
    </source>
</evidence>
<feature type="domain" description="FAD-binding" evidence="4">
    <location>
        <begin position="87"/>
        <end position="287"/>
    </location>
</feature>
<dbReference type="Proteomes" id="UP000000560">
    <property type="component" value="Chromosome V"/>
</dbReference>
<evidence type="ECO:0000259" key="4">
    <source>
        <dbReference type="Pfam" id="PF01494"/>
    </source>
</evidence>
<dbReference type="InterPro" id="IPR036188">
    <property type="entry name" value="FAD/NAD-bd_sf"/>
</dbReference>
<feature type="domain" description="FAD-binding" evidence="4">
    <location>
        <begin position="349"/>
        <end position="412"/>
    </location>
</feature>
<evidence type="ECO:0000256" key="1">
    <source>
        <dbReference type="ARBA" id="ARBA00022630"/>
    </source>
</evidence>
<protein>
    <submittedName>
        <fullName evidence="5">Salicylate hydroxylase, putative (AFU_orthologue AFUA_8G06050)</fullName>
    </submittedName>
</protein>
<dbReference type="AlphaFoldDB" id="Q5AT59"/>
<dbReference type="eggNOG" id="KOG2614">
    <property type="taxonomic scope" value="Eukaryota"/>
</dbReference>
<dbReference type="GO" id="GO:0044550">
    <property type="term" value="P:secondary metabolite biosynthetic process"/>
    <property type="evidence" value="ECO:0000318"/>
    <property type="project" value="GO_Central"/>
</dbReference>
<accession>Q5AT59</accession>
<keyword evidence="2" id="KW-0274">FAD</keyword>
<dbReference type="HOGENOM" id="CLU_009665_19_5_1"/>
<dbReference type="GO" id="GO:0071949">
    <property type="term" value="F:FAD binding"/>
    <property type="evidence" value="ECO:0007669"/>
    <property type="project" value="InterPro"/>
</dbReference>
<dbReference type="InterPro" id="IPR002938">
    <property type="entry name" value="FAD-bd"/>
</dbReference>